<proteinExistence type="predicted"/>
<keyword evidence="2" id="KW-1185">Reference proteome</keyword>
<feature type="non-terminal residue" evidence="1">
    <location>
        <position position="206"/>
    </location>
</feature>
<accession>X7F3N7</accession>
<dbReference type="STRING" id="1449351.RISW2_20610"/>
<sequence>MDMRDIATDNVLSRKAQAARRAIEARGMSVEKALRRALARTAEEAWNLALIAREARQAGLDQDGVADILEREDQMILLLDGPDGALGFACLDRQAVTALVEVQTLGFVTDLAPDDRPLTPTDAAMAAPLVEGALARLADYLGDDPLAAEAAGWRFGAMIDHPRIAINLMTAALYRTFEAALDMGGGRRMGQVALVLPDRAAARPDP</sequence>
<dbReference type="Proteomes" id="UP000023430">
    <property type="component" value="Unassembled WGS sequence"/>
</dbReference>
<name>X7F3N7_9RHOB</name>
<dbReference type="eggNOG" id="COG1868">
    <property type="taxonomic scope" value="Bacteria"/>
</dbReference>
<comment type="caution">
    <text evidence="1">The sequence shown here is derived from an EMBL/GenBank/DDBJ whole genome shotgun (WGS) entry which is preliminary data.</text>
</comment>
<dbReference type="EMBL" id="JAME01000062">
    <property type="protein sequence ID" value="ETX26716.1"/>
    <property type="molecule type" value="Genomic_DNA"/>
</dbReference>
<dbReference type="AlphaFoldDB" id="X7F3N7"/>
<organism evidence="1 2">
    <name type="scientific">Roseivivax isoporae LMG 25204</name>
    <dbReference type="NCBI Taxonomy" id="1449351"/>
    <lineage>
        <taxon>Bacteria</taxon>
        <taxon>Pseudomonadati</taxon>
        <taxon>Pseudomonadota</taxon>
        <taxon>Alphaproteobacteria</taxon>
        <taxon>Rhodobacterales</taxon>
        <taxon>Roseobacteraceae</taxon>
        <taxon>Roseivivax</taxon>
    </lineage>
</organism>
<protein>
    <submittedName>
        <fullName evidence="1">Uncharacterized protein</fullName>
    </submittedName>
</protein>
<gene>
    <name evidence="1" type="ORF">RISW2_20610</name>
</gene>
<reference evidence="1 2" key="1">
    <citation type="submission" date="2014-01" db="EMBL/GenBank/DDBJ databases">
        <title>Roseivivax isoporae LMG 25204 Genome Sequencing.</title>
        <authorList>
            <person name="Lai Q."/>
            <person name="Li G."/>
            <person name="Shao Z."/>
        </authorList>
    </citation>
    <scope>NUCLEOTIDE SEQUENCE [LARGE SCALE GENOMIC DNA]</scope>
    <source>
        <strain evidence="1 2">LMG 25204</strain>
    </source>
</reference>
<evidence type="ECO:0000313" key="1">
    <source>
        <dbReference type="EMBL" id="ETX26716.1"/>
    </source>
</evidence>
<evidence type="ECO:0000313" key="2">
    <source>
        <dbReference type="Proteomes" id="UP000023430"/>
    </source>
</evidence>